<dbReference type="EMBL" id="FUEG01000009">
    <property type="protein sequence ID" value="SJL08494.1"/>
    <property type="molecule type" value="Genomic_DNA"/>
</dbReference>
<accession>A0A284RIB7</accession>
<feature type="region of interest" description="Disordered" evidence="1">
    <location>
        <begin position="41"/>
        <end position="73"/>
    </location>
</feature>
<dbReference type="Proteomes" id="UP000219338">
    <property type="component" value="Unassembled WGS sequence"/>
</dbReference>
<gene>
    <name evidence="2" type="ORF">ARMOST_11858</name>
</gene>
<proteinExistence type="predicted"/>
<name>A0A284RIB7_ARMOS</name>
<protein>
    <submittedName>
        <fullName evidence="2">Uncharacterized protein</fullName>
    </submittedName>
</protein>
<organism evidence="2 3">
    <name type="scientific">Armillaria ostoyae</name>
    <name type="common">Armillaria root rot fungus</name>
    <dbReference type="NCBI Taxonomy" id="47428"/>
    <lineage>
        <taxon>Eukaryota</taxon>
        <taxon>Fungi</taxon>
        <taxon>Dikarya</taxon>
        <taxon>Basidiomycota</taxon>
        <taxon>Agaricomycotina</taxon>
        <taxon>Agaricomycetes</taxon>
        <taxon>Agaricomycetidae</taxon>
        <taxon>Agaricales</taxon>
        <taxon>Marasmiineae</taxon>
        <taxon>Physalacriaceae</taxon>
        <taxon>Armillaria</taxon>
    </lineage>
</organism>
<evidence type="ECO:0000313" key="2">
    <source>
        <dbReference type="EMBL" id="SJL08494.1"/>
    </source>
</evidence>
<keyword evidence="3" id="KW-1185">Reference proteome</keyword>
<evidence type="ECO:0000313" key="3">
    <source>
        <dbReference type="Proteomes" id="UP000219338"/>
    </source>
</evidence>
<dbReference type="AlphaFoldDB" id="A0A284RIB7"/>
<sequence>MSNQTSNRSRFWRAKYARECTKSFQVQQILPYIIEVPRGPGSVIPSDRPPLKPIRSPIPILTSRSGTDGAPGEAPKDLLVGIVGAGPAGLYTAMILDRADGQDT</sequence>
<reference evidence="3" key="1">
    <citation type="journal article" date="2017" name="Nat. Ecol. Evol.">
        <title>Genome expansion and lineage-specific genetic innovations in the forest pathogenic fungi Armillaria.</title>
        <authorList>
            <person name="Sipos G."/>
            <person name="Prasanna A.N."/>
            <person name="Walter M.C."/>
            <person name="O'Connor E."/>
            <person name="Balint B."/>
            <person name="Krizsan K."/>
            <person name="Kiss B."/>
            <person name="Hess J."/>
            <person name="Varga T."/>
            <person name="Slot J."/>
            <person name="Riley R."/>
            <person name="Boka B."/>
            <person name="Rigling D."/>
            <person name="Barry K."/>
            <person name="Lee J."/>
            <person name="Mihaltcheva S."/>
            <person name="LaButti K."/>
            <person name="Lipzen A."/>
            <person name="Waldron R."/>
            <person name="Moloney N.M."/>
            <person name="Sperisen C."/>
            <person name="Kredics L."/>
            <person name="Vagvoelgyi C."/>
            <person name="Patrignani A."/>
            <person name="Fitzpatrick D."/>
            <person name="Nagy I."/>
            <person name="Doyle S."/>
            <person name="Anderson J.B."/>
            <person name="Grigoriev I.V."/>
            <person name="Gueldener U."/>
            <person name="Muensterkoetter M."/>
            <person name="Nagy L.G."/>
        </authorList>
    </citation>
    <scope>NUCLEOTIDE SEQUENCE [LARGE SCALE GENOMIC DNA]</scope>
    <source>
        <strain evidence="3">C18/9</strain>
    </source>
</reference>
<evidence type="ECO:0000256" key="1">
    <source>
        <dbReference type="SAM" id="MobiDB-lite"/>
    </source>
</evidence>